<dbReference type="EMBL" id="BPLQ01005290">
    <property type="protein sequence ID" value="GIY13913.1"/>
    <property type="molecule type" value="Genomic_DNA"/>
</dbReference>
<gene>
    <name evidence="1" type="ORF">CDAR_525061</name>
</gene>
<name>A0AAV4QV39_9ARAC</name>
<sequence length="109" mass="12098">MSLEQKVKERIPNEKGLGVARTILSCLRSAHTKKQFLKWRETPAGPTPSLLHLPPPPPTRLAPCQGREGTGECHIKKNHFQVMLSNICCSVCMQYGAAIIPQSIFSFSQ</sequence>
<accession>A0AAV4QV39</accession>
<protein>
    <submittedName>
        <fullName evidence="1">Uncharacterized protein</fullName>
    </submittedName>
</protein>
<evidence type="ECO:0000313" key="1">
    <source>
        <dbReference type="EMBL" id="GIY13913.1"/>
    </source>
</evidence>
<dbReference type="Proteomes" id="UP001054837">
    <property type="component" value="Unassembled WGS sequence"/>
</dbReference>
<proteinExistence type="predicted"/>
<evidence type="ECO:0000313" key="2">
    <source>
        <dbReference type="Proteomes" id="UP001054837"/>
    </source>
</evidence>
<organism evidence="1 2">
    <name type="scientific">Caerostris darwini</name>
    <dbReference type="NCBI Taxonomy" id="1538125"/>
    <lineage>
        <taxon>Eukaryota</taxon>
        <taxon>Metazoa</taxon>
        <taxon>Ecdysozoa</taxon>
        <taxon>Arthropoda</taxon>
        <taxon>Chelicerata</taxon>
        <taxon>Arachnida</taxon>
        <taxon>Araneae</taxon>
        <taxon>Araneomorphae</taxon>
        <taxon>Entelegynae</taxon>
        <taxon>Araneoidea</taxon>
        <taxon>Araneidae</taxon>
        <taxon>Caerostris</taxon>
    </lineage>
</organism>
<keyword evidence="2" id="KW-1185">Reference proteome</keyword>
<comment type="caution">
    <text evidence="1">The sequence shown here is derived from an EMBL/GenBank/DDBJ whole genome shotgun (WGS) entry which is preliminary data.</text>
</comment>
<dbReference type="AlphaFoldDB" id="A0AAV4QV39"/>
<reference evidence="1 2" key="1">
    <citation type="submission" date="2021-06" db="EMBL/GenBank/DDBJ databases">
        <title>Caerostris darwini draft genome.</title>
        <authorList>
            <person name="Kono N."/>
            <person name="Arakawa K."/>
        </authorList>
    </citation>
    <scope>NUCLEOTIDE SEQUENCE [LARGE SCALE GENOMIC DNA]</scope>
</reference>